<dbReference type="CDD" id="cd13248">
    <property type="entry name" value="PH_PEPP1_2_3"/>
    <property type="match status" value="1"/>
</dbReference>
<protein>
    <submittedName>
        <fullName evidence="4">Pleckstrin homology domain containing A5</fullName>
    </submittedName>
</protein>
<evidence type="ECO:0000256" key="1">
    <source>
        <dbReference type="SAM" id="MobiDB-lite"/>
    </source>
</evidence>
<organism evidence="4 5">
    <name type="scientific">Gopherus evgoodei</name>
    <name type="common">Goodes thornscrub tortoise</name>
    <dbReference type="NCBI Taxonomy" id="1825980"/>
    <lineage>
        <taxon>Eukaryota</taxon>
        <taxon>Metazoa</taxon>
        <taxon>Chordata</taxon>
        <taxon>Craniata</taxon>
        <taxon>Vertebrata</taxon>
        <taxon>Euteleostomi</taxon>
        <taxon>Archelosauria</taxon>
        <taxon>Testudinata</taxon>
        <taxon>Testudines</taxon>
        <taxon>Cryptodira</taxon>
        <taxon>Durocryptodira</taxon>
        <taxon>Testudinoidea</taxon>
        <taxon>Testudinidae</taxon>
        <taxon>Gopherus</taxon>
    </lineage>
</organism>
<evidence type="ECO:0000313" key="4">
    <source>
        <dbReference type="Ensembl" id="ENSGEVP00005009650.1"/>
    </source>
</evidence>
<dbReference type="CDD" id="cd00201">
    <property type="entry name" value="WW"/>
    <property type="match status" value="1"/>
</dbReference>
<dbReference type="PANTHER" id="PTHR12752">
    <property type="entry name" value="PHOSPHOINOSITOL 3-PHOSPHATE-BINDING PROTEIN"/>
    <property type="match status" value="1"/>
</dbReference>
<dbReference type="Proteomes" id="UP000694390">
    <property type="component" value="Unassembled WGS sequence"/>
</dbReference>
<dbReference type="PANTHER" id="PTHR12752:SF3">
    <property type="entry name" value="PLECKSTRIN HOMOLOGY DOMAIN-CONTAINING FAMILY A MEMBER 5"/>
    <property type="match status" value="1"/>
</dbReference>
<feature type="region of interest" description="Disordered" evidence="1">
    <location>
        <begin position="811"/>
        <end position="857"/>
    </location>
</feature>
<dbReference type="Ensembl" id="ENSGEVT00005010120.1">
    <property type="protein sequence ID" value="ENSGEVP00005009650.1"/>
    <property type="gene ID" value="ENSGEVG00005006752.1"/>
</dbReference>
<gene>
    <name evidence="4" type="primary">PLEKHA5</name>
</gene>
<dbReference type="GO" id="GO:0070273">
    <property type="term" value="F:phosphatidylinositol-4-phosphate binding"/>
    <property type="evidence" value="ECO:0007669"/>
    <property type="project" value="TreeGrafter"/>
</dbReference>
<dbReference type="AlphaFoldDB" id="A0A8C4Y059"/>
<dbReference type="InterPro" id="IPR036020">
    <property type="entry name" value="WW_dom_sf"/>
</dbReference>
<feature type="region of interest" description="Disordered" evidence="1">
    <location>
        <begin position="433"/>
        <end position="465"/>
    </location>
</feature>
<dbReference type="GO" id="GO:0032266">
    <property type="term" value="F:phosphatidylinositol-3-phosphate binding"/>
    <property type="evidence" value="ECO:0007669"/>
    <property type="project" value="TreeGrafter"/>
</dbReference>
<feature type="compositionally biased region" description="Basic residues" evidence="1">
    <location>
        <begin position="146"/>
        <end position="155"/>
    </location>
</feature>
<sequence length="1022" mass="116258">MADLSAERLCSLPGNWSYGISQGGRLFFINEEAKSTTWLHPHTGEAVITGHRRSADLPTGWEEAYTFEGARYYINHNERKVTCKHPVTGQPSQDNCIFVVNEQTAATMTSEEKREQTVSTISDASNYNLTSDYAVHPVSPVGRTSRSSKKVHNFGKRSNSIKRNPNAPVIRRGWLYKQDSTGMKLWKKRWFVLSDLCLFYYRDEKEEGILGSILLPSFQILMLSSEDHINRKYAFKAAHPNMRTYYFCTDTGKEMELWMKAMIDAALVQTEPVKRVEKITENTPPREVNNISNHRVLIKPEAQNNQKNKEVSKNEEKAALEAEKYGFQKVGQDKPLTKINSVKLNSEYRTLPVSALQAGLYRPVHLNDSENKAVNIVADTGDGGQHNAVHSHMESERVIQRTNSMLQLEQWIRIQRGKGQDEETRGIISYQTLPRNMPSHRPQVAPRYPEGYRTLPRNSKTRPESVCSVTPSVYDRTIGPVTAEEKRRSMRDDTMWQLYEWQQRQFYNKQTTLTRHSTISSPKTMVSISDQVMHSIPTSPSHGSIAGYQGYSPQRTYRSEVSSPVQRADVTIDRRHRTHHAKHVFMPERRSMPAGLTLQPVTPQSLQGKTLTQEECRGTLYKYRSEELDIDTKLSRLCEQDKVVQALEEKLQQLHKEKYTLEQALLSASQEIEMNADNPAAIQNVVLQRDDLQNGLLSTCREVSRATAELERAWREYDKLEYDVTITRNHMQEQLDRLGEVQTESGGIQRAQIQKELWRIQDVMEGLSKHKQQRSSTEAGTIGSKSFSAIKYKNEGPDYRLYKSEPELTTVAEVDESNGEEKTEPVSESETSATKGSHFPVGVVPPRTKSPTPESSTIASYVTLRKNKKIDLRMERPRSAVEQLCLAENTRPRMTVEEQMERIKRHQQACLREKKKGLNIIGVSDLSPSQSSSFVRDNPFKLAQLTKSDDPLLSDTCVIADPKEGNAEGGVEKQKKLGKTHTVDTRKKSALFTRVPTITSSINATTAHRRITFHVCIVSDNS</sequence>
<dbReference type="GO" id="GO:0080025">
    <property type="term" value="F:phosphatidylinositol-3,5-bisphosphate binding"/>
    <property type="evidence" value="ECO:0007669"/>
    <property type="project" value="TreeGrafter"/>
</dbReference>
<accession>A0A8C4Y059</accession>
<dbReference type="Gene3D" id="2.30.29.30">
    <property type="entry name" value="Pleckstrin-homology domain (PH domain)/Phosphotyrosine-binding domain (PTB)"/>
    <property type="match status" value="1"/>
</dbReference>
<dbReference type="GeneTree" id="ENSGT00940000155728"/>
<evidence type="ECO:0000313" key="5">
    <source>
        <dbReference type="Proteomes" id="UP000694390"/>
    </source>
</evidence>
<dbReference type="Pfam" id="PF00397">
    <property type="entry name" value="WW"/>
    <property type="match status" value="1"/>
</dbReference>
<dbReference type="PROSITE" id="PS50003">
    <property type="entry name" value="PH_DOMAIN"/>
    <property type="match status" value="1"/>
</dbReference>
<dbReference type="InterPro" id="IPR001849">
    <property type="entry name" value="PH_domain"/>
</dbReference>
<dbReference type="SUPFAM" id="SSF50729">
    <property type="entry name" value="PH domain-like"/>
    <property type="match status" value="1"/>
</dbReference>
<dbReference type="SMART" id="SM00456">
    <property type="entry name" value="WW"/>
    <property type="match status" value="2"/>
</dbReference>
<feature type="compositionally biased region" description="Polar residues" evidence="1">
    <location>
        <begin position="826"/>
        <end position="835"/>
    </location>
</feature>
<evidence type="ECO:0000259" key="3">
    <source>
        <dbReference type="PROSITE" id="PS50020"/>
    </source>
</evidence>
<reference evidence="4" key="2">
    <citation type="submission" date="2025-09" db="UniProtKB">
        <authorList>
            <consortium name="Ensembl"/>
        </authorList>
    </citation>
    <scope>IDENTIFICATION</scope>
</reference>
<dbReference type="Gene3D" id="2.20.70.10">
    <property type="match status" value="2"/>
</dbReference>
<dbReference type="InterPro" id="IPR040392">
    <property type="entry name" value="PKHA4-7_PH"/>
</dbReference>
<dbReference type="InterPro" id="IPR057971">
    <property type="entry name" value="PKHA4-7_TBCA"/>
</dbReference>
<evidence type="ECO:0000259" key="2">
    <source>
        <dbReference type="PROSITE" id="PS50003"/>
    </source>
</evidence>
<dbReference type="Pfam" id="PF25541">
    <property type="entry name" value="TBCA_PH"/>
    <property type="match status" value="1"/>
</dbReference>
<feature type="region of interest" description="Disordered" evidence="1">
    <location>
        <begin position="138"/>
        <end position="159"/>
    </location>
</feature>
<dbReference type="GO" id="GO:0010314">
    <property type="term" value="F:phosphatidylinositol-5-phosphate binding"/>
    <property type="evidence" value="ECO:0007669"/>
    <property type="project" value="TreeGrafter"/>
</dbReference>
<dbReference type="PROSITE" id="PS01159">
    <property type="entry name" value="WW_DOMAIN_1"/>
    <property type="match status" value="1"/>
</dbReference>
<feature type="domain" description="PH" evidence="2">
    <location>
        <begin position="168"/>
        <end position="267"/>
    </location>
</feature>
<proteinExistence type="predicted"/>
<dbReference type="OrthoDB" id="43122at2759"/>
<dbReference type="SMART" id="SM00233">
    <property type="entry name" value="PH"/>
    <property type="match status" value="1"/>
</dbReference>
<keyword evidence="5" id="KW-1185">Reference proteome</keyword>
<dbReference type="InterPro" id="IPR011993">
    <property type="entry name" value="PH-like_dom_sf"/>
</dbReference>
<reference evidence="4" key="1">
    <citation type="submission" date="2025-08" db="UniProtKB">
        <authorList>
            <consortium name="Ensembl"/>
        </authorList>
    </citation>
    <scope>IDENTIFICATION</scope>
</reference>
<feature type="domain" description="WW" evidence="3">
    <location>
        <begin position="10"/>
        <end position="43"/>
    </location>
</feature>
<dbReference type="Pfam" id="PF00169">
    <property type="entry name" value="PH"/>
    <property type="match status" value="1"/>
</dbReference>
<dbReference type="FunFam" id="2.30.29.30:FF:000083">
    <property type="entry name" value="Pleckstrin homology domain-containing family A member 5"/>
    <property type="match status" value="1"/>
</dbReference>
<name>A0A8C4Y059_9SAUR</name>
<feature type="domain" description="WW" evidence="3">
    <location>
        <begin position="55"/>
        <end position="88"/>
    </location>
</feature>
<dbReference type="SUPFAM" id="SSF51045">
    <property type="entry name" value="WW domain"/>
    <property type="match status" value="2"/>
</dbReference>
<dbReference type="InterPro" id="IPR001202">
    <property type="entry name" value="WW_dom"/>
</dbReference>
<dbReference type="PROSITE" id="PS50020">
    <property type="entry name" value="WW_DOMAIN_2"/>
    <property type="match status" value="2"/>
</dbReference>
<dbReference type="GO" id="GO:0005829">
    <property type="term" value="C:cytosol"/>
    <property type="evidence" value="ECO:0007669"/>
    <property type="project" value="TreeGrafter"/>
</dbReference>